<evidence type="ECO:0000313" key="1">
    <source>
        <dbReference type="EMBL" id="KAJ8621887.1"/>
    </source>
</evidence>
<dbReference type="Proteomes" id="UP001234297">
    <property type="component" value="Chromosome 10"/>
</dbReference>
<keyword evidence="2" id="KW-1185">Reference proteome</keyword>
<protein>
    <submittedName>
        <fullName evidence="1">Uncharacterized protein</fullName>
    </submittedName>
</protein>
<organism evidence="1 2">
    <name type="scientific">Persea americana</name>
    <name type="common">Avocado</name>
    <dbReference type="NCBI Taxonomy" id="3435"/>
    <lineage>
        <taxon>Eukaryota</taxon>
        <taxon>Viridiplantae</taxon>
        <taxon>Streptophyta</taxon>
        <taxon>Embryophyta</taxon>
        <taxon>Tracheophyta</taxon>
        <taxon>Spermatophyta</taxon>
        <taxon>Magnoliopsida</taxon>
        <taxon>Magnoliidae</taxon>
        <taxon>Laurales</taxon>
        <taxon>Lauraceae</taxon>
        <taxon>Persea</taxon>
    </lineage>
</organism>
<name>A0ACC2KM96_PERAE</name>
<proteinExistence type="predicted"/>
<sequence>MGEEATAVAVFLFHGSGATAEGRWRKATTTHCKMTRPTSTSSLAVALTAMVWRRSFDLISAVASSANQEPKRPWSPVCSDGGGIEIRRNPETEKPKSLCPLCPAPVFAFEEEPEEARKKQHARRGGEMGNACGGSAIREIALRDVVAESHSQSEHPRRTMSHSSSFSHRNLPPERKPSKKYAYIPDNFHSLDQVTLALREAGLESSNLIVGIDFTKSNEWTGKKSFQNQSLHRIGNTPNPYEQAIAIVGRTLAPFDEDNLIPCFGFGDATTHDDSVFSFHSDHSPCHGFEEVLACYKEIVPNLKLSGPTSFAPMVEAAIDIVERSGGQYHVLVIIADGQVTRSIDTEINELSPQEAQTINSIVTASSYPMSIVLVGVGDGPWDDMRKFDDRIPAREFDNFQFVNFTAIMSKEMSTSDKEAAFALAALMEIPIQYKATMEFGILGRKTGKAKRVAPHPPPVPSTRRRQLSREPTSQSQLQSTDDHNQACPICLTNAKDLAFGCGHMTCRECGQGLSNCPICRAPIRSRLRLYSGLGCYTAVVEEAVVHLELGVPEPEPVSVADT</sequence>
<dbReference type="EMBL" id="CM056818">
    <property type="protein sequence ID" value="KAJ8621887.1"/>
    <property type="molecule type" value="Genomic_DNA"/>
</dbReference>
<accession>A0ACC2KM96</accession>
<evidence type="ECO:0000313" key="2">
    <source>
        <dbReference type="Proteomes" id="UP001234297"/>
    </source>
</evidence>
<comment type="caution">
    <text evidence="1">The sequence shown here is derived from an EMBL/GenBank/DDBJ whole genome shotgun (WGS) entry which is preliminary data.</text>
</comment>
<reference evidence="1 2" key="1">
    <citation type="journal article" date="2022" name="Hortic Res">
        <title>A haplotype resolved chromosomal level avocado genome allows analysis of novel avocado genes.</title>
        <authorList>
            <person name="Nath O."/>
            <person name="Fletcher S.J."/>
            <person name="Hayward A."/>
            <person name="Shaw L.M."/>
            <person name="Masouleh A.K."/>
            <person name="Furtado A."/>
            <person name="Henry R.J."/>
            <person name="Mitter N."/>
        </authorList>
    </citation>
    <scope>NUCLEOTIDE SEQUENCE [LARGE SCALE GENOMIC DNA]</scope>
    <source>
        <strain evidence="2">cv. Hass</strain>
    </source>
</reference>
<gene>
    <name evidence="1" type="ORF">MRB53_030416</name>
</gene>